<dbReference type="Gene3D" id="3.40.50.300">
    <property type="entry name" value="P-loop containing nucleotide triphosphate hydrolases"/>
    <property type="match status" value="1"/>
</dbReference>
<reference evidence="2 3" key="1">
    <citation type="submission" date="2023-01" db="EMBL/GenBank/DDBJ databases">
        <title>Draft genome sequence of Nocardiopsis sp. RSe5-2 isolated from halophytes.</title>
        <authorList>
            <person name="Duangmal K."/>
            <person name="Chantavorakit T."/>
        </authorList>
    </citation>
    <scope>NUCLEOTIDE SEQUENCE [LARGE SCALE GENOMIC DNA]</scope>
    <source>
        <strain evidence="2 3">RSe5-2</strain>
    </source>
</reference>
<evidence type="ECO:0008006" key="4">
    <source>
        <dbReference type="Google" id="ProtNLM"/>
    </source>
</evidence>
<proteinExistence type="predicted"/>
<accession>A0ABT4TXT2</accession>
<dbReference type="Proteomes" id="UP001527866">
    <property type="component" value="Unassembled WGS sequence"/>
</dbReference>
<evidence type="ECO:0000256" key="1">
    <source>
        <dbReference type="SAM" id="MobiDB-lite"/>
    </source>
</evidence>
<sequence length="394" mass="42004">MAQRLVLHIGVQKSGTTYLQRMLEERTDALEALGVVYPLPEGEGPVRVNAHEAATYGLLGAEYPWVGARRAAAEEAWWQRLRDQVRSCAGTAVVSAEALAVVRSDAAQRVIDELGADEVRVVVTARGLGRLLPSSWQQHVRNGRTAGFPRFVNGLAAQRARGWESIEKEPDAHMWRAFGLGRLAGRWASLVGPDRVAVVCNPGSGSGRLWHRFMEAAGLSEEAERVPAPTEGTTVHGGVTAAEAEVLRALNGRLAAQGWSHEEGALLRDEIVDAFRAREDRGPRVAVPPRFRDQVAAWSAEDIDDLRASGALVVGSPEELAYVPDEDPDPPGSNDIAEAAGTAAMAAAAWSAPSPAPAEEPPRKRSVLPGLTRRAMGLRPSGGGADPPPSPPNS</sequence>
<dbReference type="RefSeq" id="WP_270683410.1">
    <property type="nucleotide sequence ID" value="NZ_JAQFWQ010000004.1"/>
</dbReference>
<protein>
    <recommendedName>
        <fullName evidence="4">Sulfotransferase family protein</fullName>
    </recommendedName>
</protein>
<dbReference type="InterPro" id="IPR027417">
    <property type="entry name" value="P-loop_NTPase"/>
</dbReference>
<dbReference type="SUPFAM" id="SSF52540">
    <property type="entry name" value="P-loop containing nucleoside triphosphate hydrolases"/>
    <property type="match status" value="1"/>
</dbReference>
<keyword evidence="3" id="KW-1185">Reference proteome</keyword>
<comment type="caution">
    <text evidence="2">The sequence shown here is derived from an EMBL/GenBank/DDBJ whole genome shotgun (WGS) entry which is preliminary data.</text>
</comment>
<name>A0ABT4TXT2_9ACTN</name>
<evidence type="ECO:0000313" key="2">
    <source>
        <dbReference type="EMBL" id="MDA2809505.1"/>
    </source>
</evidence>
<evidence type="ECO:0000313" key="3">
    <source>
        <dbReference type="Proteomes" id="UP001527866"/>
    </source>
</evidence>
<organism evidence="2 3">
    <name type="scientific">Nocardiopsis endophytica</name>
    <dbReference type="NCBI Taxonomy" id="3018445"/>
    <lineage>
        <taxon>Bacteria</taxon>
        <taxon>Bacillati</taxon>
        <taxon>Actinomycetota</taxon>
        <taxon>Actinomycetes</taxon>
        <taxon>Streptosporangiales</taxon>
        <taxon>Nocardiopsidaceae</taxon>
        <taxon>Nocardiopsis</taxon>
    </lineage>
</organism>
<feature type="region of interest" description="Disordered" evidence="1">
    <location>
        <begin position="342"/>
        <end position="394"/>
    </location>
</feature>
<dbReference type="EMBL" id="JAQFWQ010000004">
    <property type="protein sequence ID" value="MDA2809505.1"/>
    <property type="molecule type" value="Genomic_DNA"/>
</dbReference>
<gene>
    <name evidence="2" type="ORF">O4J56_02535</name>
</gene>
<feature type="compositionally biased region" description="Low complexity" evidence="1">
    <location>
        <begin position="342"/>
        <end position="353"/>
    </location>
</feature>